<dbReference type="Proteomes" id="UP001596058">
    <property type="component" value="Unassembled WGS sequence"/>
</dbReference>
<dbReference type="PANTHER" id="PTHR12704">
    <property type="entry name" value="TRANS-GOLGI PROTEIN GMX33"/>
    <property type="match status" value="1"/>
</dbReference>
<gene>
    <name evidence="5" type="ORF">ACFPZ3_05750</name>
</gene>
<evidence type="ECO:0000256" key="1">
    <source>
        <dbReference type="ARBA" id="ARBA00004255"/>
    </source>
</evidence>
<keyword evidence="4" id="KW-0472">Membrane</keyword>
<dbReference type="InterPro" id="IPR008628">
    <property type="entry name" value="GPP34-like"/>
</dbReference>
<dbReference type="PANTHER" id="PTHR12704:SF2">
    <property type="entry name" value="GOLGI PHOSPHOPROTEIN 3 HOMOLOG SAURON"/>
    <property type="match status" value="1"/>
</dbReference>
<dbReference type="Pfam" id="PF05719">
    <property type="entry name" value="GPP34"/>
    <property type="match status" value="1"/>
</dbReference>
<keyword evidence="2" id="KW-0333">Golgi apparatus</keyword>
<sequence>MRVTIAEELLLLAHSDDKGKQIINTTQLDPAVAGALLAELAVTDRVELTKKKVTIKDPTPLGDEELDALLARIADKSAPRSPAWRLSKLQSGKLRKRLLTRLATTGVLTEQQSTVLGLFPVTRWPEADPSVEANVKERVSAVLTGADPDPRTAVLIAIVHAAKLDRKAFPGADRARVKQIAKGEWAGDAVAKTIAAANAAAVAAITAATSAATTASSGS</sequence>
<dbReference type="RefSeq" id="WP_379512886.1">
    <property type="nucleotide sequence ID" value="NZ_JBHSPA010000008.1"/>
</dbReference>
<keyword evidence="3" id="KW-0446">Lipid-binding</keyword>
<dbReference type="InterPro" id="IPR038261">
    <property type="entry name" value="GPP34-like_sf"/>
</dbReference>
<protein>
    <submittedName>
        <fullName evidence="5">GPP34 family phosphoprotein</fullName>
    </submittedName>
</protein>
<name>A0ABW1CE51_9ACTN</name>
<evidence type="ECO:0000313" key="5">
    <source>
        <dbReference type="EMBL" id="MFC5823349.1"/>
    </source>
</evidence>
<evidence type="ECO:0000256" key="3">
    <source>
        <dbReference type="ARBA" id="ARBA00023121"/>
    </source>
</evidence>
<keyword evidence="6" id="KW-1185">Reference proteome</keyword>
<organism evidence="5 6">
    <name type="scientific">Nonomuraea insulae</name>
    <dbReference type="NCBI Taxonomy" id="1616787"/>
    <lineage>
        <taxon>Bacteria</taxon>
        <taxon>Bacillati</taxon>
        <taxon>Actinomycetota</taxon>
        <taxon>Actinomycetes</taxon>
        <taxon>Streptosporangiales</taxon>
        <taxon>Streptosporangiaceae</taxon>
        <taxon>Nonomuraea</taxon>
    </lineage>
</organism>
<comment type="subcellular location">
    <subcellularLocation>
        <location evidence="1">Golgi apparatus membrane</location>
        <topology evidence="1">Peripheral membrane protein</topology>
        <orientation evidence="1">Cytoplasmic side</orientation>
    </subcellularLocation>
</comment>
<evidence type="ECO:0000313" key="6">
    <source>
        <dbReference type="Proteomes" id="UP001596058"/>
    </source>
</evidence>
<comment type="caution">
    <text evidence="5">The sequence shown here is derived from an EMBL/GenBank/DDBJ whole genome shotgun (WGS) entry which is preliminary data.</text>
</comment>
<accession>A0ABW1CE51</accession>
<dbReference type="EMBL" id="JBHSPA010000008">
    <property type="protein sequence ID" value="MFC5823349.1"/>
    <property type="molecule type" value="Genomic_DNA"/>
</dbReference>
<dbReference type="Gene3D" id="1.10.3630.10">
    <property type="entry name" value="yeast vps74-n-term truncation variant domain like"/>
    <property type="match status" value="1"/>
</dbReference>
<reference evidence="6" key="1">
    <citation type="journal article" date="2019" name="Int. J. Syst. Evol. Microbiol.">
        <title>The Global Catalogue of Microorganisms (GCM) 10K type strain sequencing project: providing services to taxonomists for standard genome sequencing and annotation.</title>
        <authorList>
            <consortium name="The Broad Institute Genomics Platform"/>
            <consortium name="The Broad Institute Genome Sequencing Center for Infectious Disease"/>
            <person name="Wu L."/>
            <person name="Ma J."/>
        </authorList>
    </citation>
    <scope>NUCLEOTIDE SEQUENCE [LARGE SCALE GENOMIC DNA]</scope>
    <source>
        <strain evidence="6">CCUG 53903</strain>
    </source>
</reference>
<evidence type="ECO:0000256" key="4">
    <source>
        <dbReference type="ARBA" id="ARBA00023136"/>
    </source>
</evidence>
<proteinExistence type="predicted"/>
<evidence type="ECO:0000256" key="2">
    <source>
        <dbReference type="ARBA" id="ARBA00023034"/>
    </source>
</evidence>